<comment type="caution">
    <text evidence="2">The sequence shown here is derived from an EMBL/GenBank/DDBJ whole genome shotgun (WGS) entry which is preliminary data.</text>
</comment>
<feature type="region of interest" description="Disordered" evidence="1">
    <location>
        <begin position="1"/>
        <end position="91"/>
    </location>
</feature>
<organism evidence="2 3">
    <name type="scientific">Streptomyces sporangiiformans</name>
    <dbReference type="NCBI Taxonomy" id="2315329"/>
    <lineage>
        <taxon>Bacteria</taxon>
        <taxon>Bacillati</taxon>
        <taxon>Actinomycetota</taxon>
        <taxon>Actinomycetes</taxon>
        <taxon>Kitasatosporales</taxon>
        <taxon>Streptomycetaceae</taxon>
        <taxon>Streptomyces</taxon>
    </lineage>
</organism>
<evidence type="ECO:0000256" key="1">
    <source>
        <dbReference type="SAM" id="MobiDB-lite"/>
    </source>
</evidence>
<reference evidence="2 3" key="1">
    <citation type="submission" date="2019-06" db="EMBL/GenBank/DDBJ databases">
        <title>Streptomyces sporangiiformans sp. nov., a novel actinomycete isolated from soil in Mount Song.</title>
        <authorList>
            <person name="Han L."/>
        </authorList>
    </citation>
    <scope>NUCLEOTIDE SEQUENCE [LARGE SCALE GENOMIC DNA]</scope>
    <source>
        <strain evidence="2 3">NEAU-SSA 1</strain>
    </source>
</reference>
<evidence type="ECO:0000313" key="2">
    <source>
        <dbReference type="EMBL" id="TPQ19926.1"/>
    </source>
</evidence>
<evidence type="ECO:0000313" key="3">
    <source>
        <dbReference type="Proteomes" id="UP000317378"/>
    </source>
</evidence>
<keyword evidence="3" id="KW-1185">Reference proteome</keyword>
<dbReference type="AlphaFoldDB" id="A0A505DJX8"/>
<name>A0A505DJX8_9ACTN</name>
<dbReference type="RefSeq" id="WP_119102408.1">
    <property type="nucleotide sequence ID" value="NZ_QXMJ01000150.1"/>
</dbReference>
<accession>A0A505DJX8</accession>
<dbReference type="OrthoDB" id="9979472at2"/>
<sequence>MSPGKQETAAPRGEALVCDDTHSTEETSKHFLTRDRQRADEHTSNAPSRGAQATDINVAAASSASSPDRNAHSGPRPASGVSPAVIQVFRY</sequence>
<gene>
    <name evidence="2" type="ORF">FGD71_023060</name>
</gene>
<feature type="compositionally biased region" description="Basic and acidic residues" evidence="1">
    <location>
        <begin position="19"/>
        <end position="43"/>
    </location>
</feature>
<protein>
    <submittedName>
        <fullName evidence="2">Uncharacterized protein</fullName>
    </submittedName>
</protein>
<dbReference type="Proteomes" id="UP000317378">
    <property type="component" value="Unassembled WGS sequence"/>
</dbReference>
<dbReference type="EMBL" id="VCHX02000150">
    <property type="protein sequence ID" value="TPQ19926.1"/>
    <property type="molecule type" value="Genomic_DNA"/>
</dbReference>
<proteinExistence type="predicted"/>